<dbReference type="PANTHER" id="PTHR13309">
    <property type="entry name" value="NUCLEAR FRAGILE X MENTAL RETARDATION PROTEIN INTERACTING PROTEIN 1"/>
    <property type="match status" value="1"/>
</dbReference>
<feature type="domain" description="FMR1-interacting protein 1 conserved" evidence="2">
    <location>
        <begin position="320"/>
        <end position="364"/>
    </location>
</feature>
<accession>A0A9D4YLS2</accession>
<feature type="compositionally biased region" description="Basic residues" evidence="1">
    <location>
        <begin position="417"/>
        <end position="439"/>
    </location>
</feature>
<proteinExistence type="predicted"/>
<dbReference type="EMBL" id="JAMSHJ010000001">
    <property type="protein sequence ID" value="KAI5440718.1"/>
    <property type="molecule type" value="Genomic_DNA"/>
</dbReference>
<feature type="compositionally biased region" description="Low complexity" evidence="1">
    <location>
        <begin position="243"/>
        <end position="256"/>
    </location>
</feature>
<evidence type="ECO:0000313" key="4">
    <source>
        <dbReference type="Proteomes" id="UP001058974"/>
    </source>
</evidence>
<dbReference type="GO" id="GO:0003723">
    <property type="term" value="F:RNA binding"/>
    <property type="evidence" value="ECO:0007669"/>
    <property type="project" value="InterPro"/>
</dbReference>
<feature type="compositionally biased region" description="Polar residues" evidence="1">
    <location>
        <begin position="212"/>
        <end position="242"/>
    </location>
</feature>
<dbReference type="GO" id="GO:0000492">
    <property type="term" value="P:box C/D snoRNP assembly"/>
    <property type="evidence" value="ECO:0007669"/>
    <property type="project" value="TreeGrafter"/>
</dbReference>
<feature type="region of interest" description="Disordered" evidence="1">
    <location>
        <begin position="405"/>
        <end position="446"/>
    </location>
</feature>
<dbReference type="Gramene" id="Psat01G0026300-T1">
    <property type="protein sequence ID" value="KAI5440718.1"/>
    <property type="gene ID" value="KIW84_010263"/>
</dbReference>
<feature type="region of interest" description="Disordered" evidence="1">
    <location>
        <begin position="533"/>
        <end position="564"/>
    </location>
</feature>
<comment type="caution">
    <text evidence="3">The sequence shown here is derived from an EMBL/GenBank/DDBJ whole genome shotgun (WGS) entry which is preliminary data.</text>
</comment>
<feature type="compositionally biased region" description="Polar residues" evidence="1">
    <location>
        <begin position="321"/>
        <end position="333"/>
    </location>
</feature>
<feature type="compositionally biased region" description="Acidic residues" evidence="1">
    <location>
        <begin position="537"/>
        <end position="564"/>
    </location>
</feature>
<reference evidence="3 4" key="1">
    <citation type="journal article" date="2022" name="Nat. Genet.">
        <title>Improved pea reference genome and pan-genome highlight genomic features and evolutionary characteristics.</title>
        <authorList>
            <person name="Yang T."/>
            <person name="Liu R."/>
            <person name="Luo Y."/>
            <person name="Hu S."/>
            <person name="Wang D."/>
            <person name="Wang C."/>
            <person name="Pandey M.K."/>
            <person name="Ge S."/>
            <person name="Xu Q."/>
            <person name="Li N."/>
            <person name="Li G."/>
            <person name="Huang Y."/>
            <person name="Saxena R.K."/>
            <person name="Ji Y."/>
            <person name="Li M."/>
            <person name="Yan X."/>
            <person name="He Y."/>
            <person name="Liu Y."/>
            <person name="Wang X."/>
            <person name="Xiang C."/>
            <person name="Varshney R.K."/>
            <person name="Ding H."/>
            <person name="Gao S."/>
            <person name="Zong X."/>
        </authorList>
    </citation>
    <scope>NUCLEOTIDE SEQUENCE [LARGE SCALE GENOMIC DNA]</scope>
    <source>
        <strain evidence="3 4">cv. Zhongwan 6</strain>
    </source>
</reference>
<protein>
    <recommendedName>
        <fullName evidence="2">FMR1-interacting protein 1 conserved domain-containing protein</fullName>
    </recommendedName>
</protein>
<gene>
    <name evidence="3" type="ORF">KIW84_010263</name>
</gene>
<keyword evidence="4" id="KW-1185">Reference proteome</keyword>
<dbReference type="PANTHER" id="PTHR13309:SF0">
    <property type="entry name" value="FMR1-INTERACTING PROTEIN NUFIP1"/>
    <property type="match status" value="1"/>
</dbReference>
<dbReference type="OrthoDB" id="273070at2759"/>
<evidence type="ECO:0000256" key="1">
    <source>
        <dbReference type="SAM" id="MobiDB-lite"/>
    </source>
</evidence>
<feature type="compositionally biased region" description="Polar residues" evidence="1">
    <location>
        <begin position="405"/>
        <end position="416"/>
    </location>
</feature>
<evidence type="ECO:0000313" key="3">
    <source>
        <dbReference type="EMBL" id="KAI5440718.1"/>
    </source>
</evidence>
<feature type="compositionally biased region" description="Basic and acidic residues" evidence="1">
    <location>
        <begin position="348"/>
        <end position="366"/>
    </location>
</feature>
<name>A0A9D4YLS2_PEA</name>
<dbReference type="InterPro" id="IPR039136">
    <property type="entry name" value="NUFIP1-like"/>
</dbReference>
<evidence type="ECO:0000259" key="2">
    <source>
        <dbReference type="Pfam" id="PF10453"/>
    </source>
</evidence>
<dbReference type="Proteomes" id="UP001058974">
    <property type="component" value="Chromosome 1"/>
</dbReference>
<feature type="compositionally biased region" description="Polar residues" evidence="1">
    <location>
        <begin position="173"/>
        <end position="183"/>
    </location>
</feature>
<dbReference type="InterPro" id="IPR019496">
    <property type="entry name" value="NUFIP1_cons_dom"/>
</dbReference>
<sequence>MSNNQNTPSNPKPPPNFPNPQMGVAGNYQNQNMMQPFMPNMQQPSPYTNPPNQLHMPPHMPGFAPQNNANYNPMFPVYGQGQPPPMNFSQIQGQILAQNIMTLLQQPNMNMNMSMPAQFSAPYPMQNMNQQLPMQMQRQNPSQPVPYGMHPVQQQPMFGFPPNQLPPHPMVPQNPTFSGNSQFGVVPGNQVRPPIAPNPAAGNPNGFVSGPFPSQQLQGNSSVPHNTNNAQSSAFRNSHSQENPNSNVNTNFANSNWKGSPNNNFKNKQNRGGSQGGFQKSKFRDNNKGNRRAGFSKDRKGRGLNNERAGTFGLNSEEHQQQPQRSYSATYSEQEILRWRDARRKNHPSREKNEKTQSEQSKDSKCIDREVLQRELKEVLAKQAELGVEVAEIPSYYLKNAANQGLQSEENETPFTNKRKFKNKARRNPNKRRRNGKKQKLADKDFLENKKKPTLLQKLLSADIVRDQSYLFQVFRFMTANSFLKDYPDKPLVYPPVLVKEMGSEVYDGKKHLHGGKDVVEDGTKGIVEKFVKDSGNEVEESDDDGDNGDGMVEFEEEEGEILE</sequence>
<dbReference type="AlphaFoldDB" id="A0A9D4YLS2"/>
<feature type="region of interest" description="Disordered" evidence="1">
    <location>
        <begin position="166"/>
        <end position="366"/>
    </location>
</feature>
<organism evidence="3 4">
    <name type="scientific">Pisum sativum</name>
    <name type="common">Garden pea</name>
    <name type="synonym">Lathyrus oleraceus</name>
    <dbReference type="NCBI Taxonomy" id="3888"/>
    <lineage>
        <taxon>Eukaryota</taxon>
        <taxon>Viridiplantae</taxon>
        <taxon>Streptophyta</taxon>
        <taxon>Embryophyta</taxon>
        <taxon>Tracheophyta</taxon>
        <taxon>Spermatophyta</taxon>
        <taxon>Magnoliopsida</taxon>
        <taxon>eudicotyledons</taxon>
        <taxon>Gunneridae</taxon>
        <taxon>Pentapetalae</taxon>
        <taxon>rosids</taxon>
        <taxon>fabids</taxon>
        <taxon>Fabales</taxon>
        <taxon>Fabaceae</taxon>
        <taxon>Papilionoideae</taxon>
        <taxon>50 kb inversion clade</taxon>
        <taxon>NPAAA clade</taxon>
        <taxon>Hologalegina</taxon>
        <taxon>IRL clade</taxon>
        <taxon>Fabeae</taxon>
        <taxon>Lathyrus</taxon>
    </lineage>
</organism>
<dbReference type="Pfam" id="PF10453">
    <property type="entry name" value="NUFIP1"/>
    <property type="match status" value="1"/>
</dbReference>
<feature type="compositionally biased region" description="Polar residues" evidence="1">
    <location>
        <begin position="257"/>
        <end position="272"/>
    </location>
</feature>
<dbReference type="GO" id="GO:0005634">
    <property type="term" value="C:nucleus"/>
    <property type="evidence" value="ECO:0007669"/>
    <property type="project" value="TreeGrafter"/>
</dbReference>
<feature type="region of interest" description="Disordered" evidence="1">
    <location>
        <begin position="1"/>
        <end position="27"/>
    </location>
</feature>
<dbReference type="Gramene" id="PSAT_LOCUS7400_t1">
    <property type="protein sequence ID" value="CAL5187124.1"/>
    <property type="gene ID" value="PSAT_LOCUS7400"/>
</dbReference>